<dbReference type="OrthoDB" id="98353at2"/>
<dbReference type="Gene3D" id="2.40.170.20">
    <property type="entry name" value="TonB-dependent receptor, beta-barrel domain"/>
    <property type="match status" value="1"/>
</dbReference>
<evidence type="ECO:0000256" key="8">
    <source>
        <dbReference type="PROSITE-ProRule" id="PRU01360"/>
    </source>
</evidence>
<gene>
    <name evidence="10" type="ORF">SAMN05216233_10884</name>
</gene>
<reference evidence="10 11" key="1">
    <citation type="submission" date="2016-10" db="EMBL/GenBank/DDBJ databases">
        <authorList>
            <person name="de Groot N.N."/>
        </authorList>
    </citation>
    <scope>NUCLEOTIDE SEQUENCE [LARGE SCALE GENOMIC DNA]</scope>
    <source>
        <strain evidence="10 11">AA1</strain>
    </source>
</reference>
<dbReference type="GO" id="GO:0015344">
    <property type="term" value="F:siderophore uptake transmembrane transporter activity"/>
    <property type="evidence" value="ECO:0007669"/>
    <property type="project" value="TreeGrafter"/>
</dbReference>
<dbReference type="SUPFAM" id="SSF56935">
    <property type="entry name" value="Porins"/>
    <property type="match status" value="1"/>
</dbReference>
<dbReference type="InterPro" id="IPR012910">
    <property type="entry name" value="Plug_dom"/>
</dbReference>
<dbReference type="PANTHER" id="PTHR30069:SF29">
    <property type="entry name" value="HEMOGLOBIN AND HEMOGLOBIN-HAPTOGLOBIN-BINDING PROTEIN 1-RELATED"/>
    <property type="match status" value="1"/>
</dbReference>
<dbReference type="Pfam" id="PF07715">
    <property type="entry name" value="Plug"/>
    <property type="match status" value="1"/>
</dbReference>
<feature type="domain" description="TonB-dependent receptor plug" evidence="9">
    <location>
        <begin position="73"/>
        <end position="176"/>
    </location>
</feature>
<comment type="similarity">
    <text evidence="8">Belongs to the TonB-dependent receptor family.</text>
</comment>
<organism evidence="10 11">
    <name type="scientific">Desulfoluna spongiiphila</name>
    <dbReference type="NCBI Taxonomy" id="419481"/>
    <lineage>
        <taxon>Bacteria</taxon>
        <taxon>Pseudomonadati</taxon>
        <taxon>Thermodesulfobacteriota</taxon>
        <taxon>Desulfobacteria</taxon>
        <taxon>Desulfobacterales</taxon>
        <taxon>Desulfolunaceae</taxon>
        <taxon>Desulfoluna</taxon>
    </lineage>
</organism>
<sequence length="663" mass="72970">MCNKSVTFSAASGTSRTPSLRRVFALPVILTILAFTGNAATAEEAHLFLDDVTVTASPVIDGNITDAYGARKTRVTEEQVSDLNAQDLETALRRTPGVNISRYNPIGSFGGAEGGGVFIRGMGSSRPGAEIKTLFDGIPMYLSVWNHPLLDTIPVDSARTIEVYKSPQPQHFGNAFGVVNVVPKRKLTEGFETKGQIATGRWSTLVGTVEHGGKKDRLDYYIGCGYRSSDGHREAADGELKNIYGSLGYALSPNWDLNIVTLWNDNEASDPGEEGADPALREGTFETRTWLAEATLSNSYDTADGSLKVYWNGGEGDWLDYPAPTPGVREYLYNDSLFYGVKARETFYLNHGLEWLVGFDWDYSDGEYDKTFSDGSTDRWDGHDVTIFSPYTAVSRQFGTRDGLYAIPSAGVRYYDNTDFDDEVAPHAGLVTGYKDTEVHLGYSRGVVYPGLEVVVFSEKVIPMLKETWKDLNAEKVDHFEAGITRKFGNRAMVDLTFFYDDGTDRYVIVPPPPPPPVYDNIEEFTIKGSEITISVNPTQDLSLFTGVTFLDTDPGDMPYAPETTVTAGLNWRFLKSFKLSLDASYLSSMTVSSQARKAGAENSAPVDSYTLVNGMLSYAFHLSGMEGEFFVAGENLTDETYEYLPGYPMPGLNLMGGFRFTL</sequence>
<evidence type="ECO:0000256" key="1">
    <source>
        <dbReference type="ARBA" id="ARBA00004571"/>
    </source>
</evidence>
<dbReference type="PROSITE" id="PS52016">
    <property type="entry name" value="TONB_DEPENDENT_REC_3"/>
    <property type="match status" value="1"/>
</dbReference>
<evidence type="ECO:0000256" key="5">
    <source>
        <dbReference type="ARBA" id="ARBA00022729"/>
    </source>
</evidence>
<dbReference type="InterPro" id="IPR036942">
    <property type="entry name" value="Beta-barrel_TonB_sf"/>
</dbReference>
<dbReference type="GO" id="GO:0009279">
    <property type="term" value="C:cell outer membrane"/>
    <property type="evidence" value="ECO:0007669"/>
    <property type="project" value="UniProtKB-SubCell"/>
</dbReference>
<evidence type="ECO:0000256" key="7">
    <source>
        <dbReference type="ARBA" id="ARBA00023237"/>
    </source>
</evidence>
<keyword evidence="4 8" id="KW-0812">Transmembrane</keyword>
<dbReference type="PANTHER" id="PTHR30069">
    <property type="entry name" value="TONB-DEPENDENT OUTER MEMBRANE RECEPTOR"/>
    <property type="match status" value="1"/>
</dbReference>
<keyword evidence="3 8" id="KW-1134">Transmembrane beta strand</keyword>
<keyword evidence="2 8" id="KW-0813">Transport</keyword>
<keyword evidence="11" id="KW-1185">Reference proteome</keyword>
<evidence type="ECO:0000313" key="11">
    <source>
        <dbReference type="Proteomes" id="UP000198870"/>
    </source>
</evidence>
<dbReference type="InterPro" id="IPR037066">
    <property type="entry name" value="Plug_dom_sf"/>
</dbReference>
<dbReference type="STRING" id="419481.SAMN05216233_10884"/>
<dbReference type="AlphaFoldDB" id="A0A1G5FI00"/>
<name>A0A1G5FI00_9BACT</name>
<dbReference type="EMBL" id="FMUX01000008">
    <property type="protein sequence ID" value="SCY38932.1"/>
    <property type="molecule type" value="Genomic_DNA"/>
</dbReference>
<dbReference type="InterPro" id="IPR039426">
    <property type="entry name" value="TonB-dep_rcpt-like"/>
</dbReference>
<evidence type="ECO:0000256" key="6">
    <source>
        <dbReference type="ARBA" id="ARBA00023136"/>
    </source>
</evidence>
<keyword evidence="5" id="KW-0732">Signal</keyword>
<evidence type="ECO:0000256" key="2">
    <source>
        <dbReference type="ARBA" id="ARBA00022448"/>
    </source>
</evidence>
<proteinExistence type="inferred from homology"/>
<dbReference type="GO" id="GO:0044718">
    <property type="term" value="P:siderophore transmembrane transport"/>
    <property type="evidence" value="ECO:0007669"/>
    <property type="project" value="TreeGrafter"/>
</dbReference>
<protein>
    <submittedName>
        <fullName evidence="10">Iron complex outermembrane recepter protein</fullName>
    </submittedName>
</protein>
<evidence type="ECO:0000259" key="9">
    <source>
        <dbReference type="Pfam" id="PF07715"/>
    </source>
</evidence>
<evidence type="ECO:0000313" key="10">
    <source>
        <dbReference type="EMBL" id="SCY38932.1"/>
    </source>
</evidence>
<evidence type="ECO:0000256" key="4">
    <source>
        <dbReference type="ARBA" id="ARBA00022692"/>
    </source>
</evidence>
<keyword evidence="7 8" id="KW-0998">Cell outer membrane</keyword>
<accession>A0A1G5FI00</accession>
<keyword evidence="6 8" id="KW-0472">Membrane</keyword>
<dbReference type="Proteomes" id="UP000198870">
    <property type="component" value="Unassembled WGS sequence"/>
</dbReference>
<dbReference type="Gene3D" id="2.170.130.10">
    <property type="entry name" value="TonB-dependent receptor, plug domain"/>
    <property type="match status" value="1"/>
</dbReference>
<evidence type="ECO:0000256" key="3">
    <source>
        <dbReference type="ARBA" id="ARBA00022452"/>
    </source>
</evidence>
<comment type="subcellular location">
    <subcellularLocation>
        <location evidence="1 8">Cell outer membrane</location>
        <topology evidence="1 8">Multi-pass membrane protein</topology>
    </subcellularLocation>
</comment>